<proteinExistence type="predicted"/>
<dbReference type="AlphaFoldDB" id="K7QZ22"/>
<dbReference type="CDD" id="cd05403">
    <property type="entry name" value="NT_KNTase_like"/>
    <property type="match status" value="1"/>
</dbReference>
<dbReference type="Gene3D" id="3.30.460.10">
    <property type="entry name" value="Beta Polymerase, domain 2"/>
    <property type="match status" value="1"/>
</dbReference>
<dbReference type="OrthoDB" id="559450at2"/>
<geneLocation type="plasmid" evidence="1 2">
    <name>pTHEOS01</name>
</geneLocation>
<name>K7QZ22_THEOS</name>
<evidence type="ECO:0000313" key="2">
    <source>
        <dbReference type="Proteomes" id="UP000000211"/>
    </source>
</evidence>
<accession>K7QZ22</accession>
<evidence type="ECO:0008006" key="3">
    <source>
        <dbReference type="Google" id="ProtNLM"/>
    </source>
</evidence>
<dbReference type="SUPFAM" id="SSF81301">
    <property type="entry name" value="Nucleotidyltransferase"/>
    <property type="match status" value="1"/>
</dbReference>
<organism evidence="1 2">
    <name type="scientific">Thermus oshimai JL-2</name>
    <dbReference type="NCBI Taxonomy" id="751945"/>
    <lineage>
        <taxon>Bacteria</taxon>
        <taxon>Thermotogati</taxon>
        <taxon>Deinococcota</taxon>
        <taxon>Deinococci</taxon>
        <taxon>Thermales</taxon>
        <taxon>Thermaceae</taxon>
        <taxon>Thermus</taxon>
    </lineage>
</organism>
<dbReference type="EMBL" id="CP003250">
    <property type="protein sequence ID" value="AFV77318.1"/>
    <property type="molecule type" value="Genomic_DNA"/>
</dbReference>
<evidence type="ECO:0000313" key="1">
    <source>
        <dbReference type="EMBL" id="AFV77318.1"/>
    </source>
</evidence>
<protein>
    <recommendedName>
        <fullName evidence="3">Nucleotidyltransferase</fullName>
    </recommendedName>
</protein>
<dbReference type="HOGENOM" id="CLU_130257_9_5_0"/>
<keyword evidence="1" id="KW-0614">Plasmid</keyword>
<sequence length="90" mass="9919">MEGRLKAYLEEAAARLKGAFTLEGVHLFGSWARGSADLDLRVVARTDLPPLERIGGVLELLQDSPWPVEALVLIPEELRERKNAKGAQRG</sequence>
<dbReference type="PATRIC" id="fig|751945.3.peg.2270"/>
<reference evidence="1 2" key="1">
    <citation type="journal article" date="2013" name="Genome Announc.">
        <title>Whole Genome Sequencing of Thermus oshimai JL-2 and Thermus thermophilus JL-18, Incomplete Denitrifiers from the United States Great Basin.</title>
        <authorList>
            <person name="Murugapiran S.K."/>
            <person name="Huntemann M."/>
            <person name="Wei C.L."/>
            <person name="Han J."/>
            <person name="Detter J.C."/>
            <person name="Han C.S."/>
            <person name="Erkkila T.H."/>
            <person name="Teshima H."/>
            <person name="Chen A."/>
            <person name="Kyrpides N."/>
            <person name="Mavrommatis K."/>
            <person name="Markowitz V."/>
            <person name="Szeto E."/>
            <person name="Ivanova N."/>
            <person name="Pagani I."/>
            <person name="Lam J."/>
            <person name="McDonald A.I."/>
            <person name="Dodsworth J.A."/>
            <person name="Pati A."/>
            <person name="Goodwin L."/>
            <person name="Peters L."/>
            <person name="Pitluck S."/>
            <person name="Woyke T."/>
            <person name="Hedlund B.P."/>
        </authorList>
    </citation>
    <scope>NUCLEOTIDE SEQUENCE</scope>
    <source>
        <strain evidence="1 2">JL-2</strain>
        <plasmid evidence="1">pTHEOS01</plasmid>
    </source>
</reference>
<gene>
    <name evidence="1" type="ORF">Theos_2330</name>
</gene>
<dbReference type="Proteomes" id="UP000000211">
    <property type="component" value="Plasmid pTHEOS01"/>
</dbReference>
<dbReference type="RefSeq" id="WP_015065315.1">
    <property type="nucleotide sequence ID" value="NC_019387.1"/>
</dbReference>
<dbReference type="KEGG" id="tos:Theos_2330"/>
<dbReference type="InterPro" id="IPR043519">
    <property type="entry name" value="NT_sf"/>
</dbReference>
<keyword evidence="2" id="KW-1185">Reference proteome</keyword>